<accession>A0A1A9LDP3</accession>
<comment type="caution">
    <text evidence="1">The sequence shown here is derived from an EMBL/GenBank/DDBJ whole genome shotgun (WGS) entry which is preliminary data.</text>
</comment>
<sequence>MNNELNNKIFNLVPLVTKKLEPKKLKEDPNVDLVGIPFLFNLGKVENIKRSRSDGYGNIIEAYKNGLGLDIQNYRKLSDIANQIIEFEPYASFATVNFIEEHLFEWIIETYKNNKAKNEPLNYLQDTFENDLKEYHFYFRVHALGINSKFKIGKVDFTFFSDDLLLDYSKKFKEQFPEKPEKEFELIFKDYISKPIAKVSSKGIQDKAKRNAQRQVNVAIDSLKCFLIKESINSSSKIMDAEYRFTDKFPNSFIYDTSSEKFDFNLQFERTDGIKPISLNKEKIEELFKSGLGEVSDFISNSPTNELSRLILNTISSIGTYSSTRNLHERVVKIISAYEILFIPLKKGKGRGLTIIKLNVLPKIIEVNELQMAIKLFVEFYDIRDKYLHNGLEKHIDIDDLFKVQKITIFLLQRLIRLNKELTNSLDLLKYFEIK</sequence>
<reference evidence="1 2" key="1">
    <citation type="submission" date="2016-05" db="EMBL/GenBank/DDBJ databases">
        <title>Genome sequencing of Vitellibacter soesokkakensis RSSK-12.</title>
        <authorList>
            <person name="Thevarajoo S."/>
            <person name="Selvaratnam C."/>
            <person name="Goh K.M."/>
            <person name="Chan K.-G."/>
            <person name="Chong C.S."/>
        </authorList>
    </citation>
    <scope>NUCLEOTIDE SEQUENCE [LARGE SCALE GENOMIC DNA]</scope>
    <source>
        <strain evidence="1 2">RSSK-12</strain>
    </source>
</reference>
<dbReference type="AlphaFoldDB" id="A0A1A9LDP3"/>
<proteinExistence type="predicted"/>
<evidence type="ECO:0008006" key="3">
    <source>
        <dbReference type="Google" id="ProtNLM"/>
    </source>
</evidence>
<protein>
    <recommendedName>
        <fullName evidence="3">Apea-like HEPN domain-containing protein</fullName>
    </recommendedName>
</protein>
<organism evidence="1 2">
    <name type="scientific">Aequorivita soesokkakensis</name>
    <dbReference type="NCBI Taxonomy" id="1385699"/>
    <lineage>
        <taxon>Bacteria</taxon>
        <taxon>Pseudomonadati</taxon>
        <taxon>Bacteroidota</taxon>
        <taxon>Flavobacteriia</taxon>
        <taxon>Flavobacteriales</taxon>
        <taxon>Flavobacteriaceae</taxon>
        <taxon>Aequorivita</taxon>
    </lineage>
</organism>
<evidence type="ECO:0000313" key="1">
    <source>
        <dbReference type="EMBL" id="OAD91323.1"/>
    </source>
</evidence>
<dbReference type="EMBL" id="LXIE01000014">
    <property type="protein sequence ID" value="OAD91323.1"/>
    <property type="molecule type" value="Genomic_DNA"/>
</dbReference>
<dbReference type="Proteomes" id="UP000077552">
    <property type="component" value="Unassembled WGS sequence"/>
</dbReference>
<keyword evidence="2" id="KW-1185">Reference proteome</keyword>
<dbReference type="RefSeq" id="WP_068761880.1">
    <property type="nucleotide sequence ID" value="NZ_LXIE01000014.1"/>
</dbReference>
<name>A0A1A9LDP3_9FLAO</name>
<dbReference type="OrthoDB" id="1442270at2"/>
<evidence type="ECO:0000313" key="2">
    <source>
        <dbReference type="Proteomes" id="UP000077552"/>
    </source>
</evidence>
<gene>
    <name evidence="1" type="ORF">A7A78_12240</name>
</gene>